<keyword evidence="1" id="KW-0732">Signal</keyword>
<evidence type="ECO:0000256" key="1">
    <source>
        <dbReference type="SAM" id="SignalP"/>
    </source>
</evidence>
<evidence type="ECO:0000313" key="3">
    <source>
        <dbReference type="Proteomes" id="UP000076321"/>
    </source>
</evidence>
<protein>
    <submittedName>
        <fullName evidence="2">Uncharacterized protein</fullName>
    </submittedName>
</protein>
<feature type="chain" id="PRO_5007597829" evidence="1">
    <location>
        <begin position="28"/>
        <end position="80"/>
    </location>
</feature>
<gene>
    <name evidence="2" type="ORF">AVL48_30125</name>
</gene>
<sequence length="80" mass="8505">MKKLKAVFVTATLVLTASVSTAPMANAAVGTSTSLKPEHREAWVHFRPALDSAHLVVSNVALRTICYTRRSRHSGAGTSA</sequence>
<dbReference type="RefSeq" id="WP_061983226.1">
    <property type="nucleotide sequence ID" value="NZ_FOPQ01000013.1"/>
</dbReference>
<dbReference type="AlphaFoldDB" id="A0A154MP10"/>
<name>A0A154MP10_9PSEU</name>
<organism evidence="2 3">
    <name type="scientific">Amycolatopsis regifaucium</name>
    <dbReference type="NCBI Taxonomy" id="546365"/>
    <lineage>
        <taxon>Bacteria</taxon>
        <taxon>Bacillati</taxon>
        <taxon>Actinomycetota</taxon>
        <taxon>Actinomycetes</taxon>
        <taxon>Pseudonocardiales</taxon>
        <taxon>Pseudonocardiaceae</taxon>
        <taxon>Amycolatopsis</taxon>
    </lineage>
</organism>
<comment type="caution">
    <text evidence="2">The sequence shown here is derived from an EMBL/GenBank/DDBJ whole genome shotgun (WGS) entry which is preliminary data.</text>
</comment>
<reference evidence="2 3" key="1">
    <citation type="submission" date="2015-12" db="EMBL/GenBank/DDBJ databases">
        <title>Amycolatopsis regifaucium genome sequencing and assembly.</title>
        <authorList>
            <person name="Mayilraj S."/>
        </authorList>
    </citation>
    <scope>NUCLEOTIDE SEQUENCE [LARGE SCALE GENOMIC DNA]</scope>
    <source>
        <strain evidence="2 3">GY080</strain>
    </source>
</reference>
<feature type="signal peptide" evidence="1">
    <location>
        <begin position="1"/>
        <end position="27"/>
    </location>
</feature>
<accession>A0A154MP10</accession>
<evidence type="ECO:0000313" key="2">
    <source>
        <dbReference type="EMBL" id="KZB85713.1"/>
    </source>
</evidence>
<dbReference type="Proteomes" id="UP000076321">
    <property type="component" value="Unassembled WGS sequence"/>
</dbReference>
<proteinExistence type="predicted"/>
<dbReference type="EMBL" id="LQCI01000010">
    <property type="protein sequence ID" value="KZB85713.1"/>
    <property type="molecule type" value="Genomic_DNA"/>
</dbReference>